<reference evidence="2 3" key="1">
    <citation type="submission" date="2020-04" db="EMBL/GenBank/DDBJ databases">
        <authorList>
            <person name="Hitch T.C.A."/>
            <person name="Wylensek D."/>
            <person name="Clavel T."/>
        </authorList>
    </citation>
    <scope>NUCLEOTIDE SEQUENCE [LARGE SCALE GENOMIC DNA]</scope>
    <source>
        <strain evidence="2 3">Med78_4-601-WT-2</strain>
    </source>
</reference>
<feature type="transmembrane region" description="Helical" evidence="1">
    <location>
        <begin position="6"/>
        <end position="24"/>
    </location>
</feature>
<comment type="caution">
    <text evidence="2">The sequence shown here is derived from an EMBL/GenBank/DDBJ whole genome shotgun (WGS) entry which is preliminary data.</text>
</comment>
<keyword evidence="1" id="KW-1133">Transmembrane helix</keyword>
<keyword evidence="1" id="KW-0472">Membrane</keyword>
<dbReference type="Proteomes" id="UP000573963">
    <property type="component" value="Unassembled WGS sequence"/>
</dbReference>
<evidence type="ECO:0000313" key="2">
    <source>
        <dbReference type="EMBL" id="NME09219.1"/>
    </source>
</evidence>
<dbReference type="AlphaFoldDB" id="A0AA44IGX7"/>
<protein>
    <submittedName>
        <fullName evidence="2">Uncharacterized protein</fullName>
    </submittedName>
</protein>
<proteinExistence type="predicted"/>
<organism evidence="2 3">
    <name type="scientific">Paraclostridium bifermentans</name>
    <name type="common">Clostridium bifermentans</name>
    <dbReference type="NCBI Taxonomy" id="1490"/>
    <lineage>
        <taxon>Bacteria</taxon>
        <taxon>Bacillati</taxon>
        <taxon>Bacillota</taxon>
        <taxon>Clostridia</taxon>
        <taxon>Peptostreptococcales</taxon>
        <taxon>Peptostreptococcaceae</taxon>
        <taxon>Paraclostridium</taxon>
    </lineage>
</organism>
<gene>
    <name evidence="2" type="ORF">HF875_06780</name>
</gene>
<evidence type="ECO:0000256" key="1">
    <source>
        <dbReference type="SAM" id="Phobius"/>
    </source>
</evidence>
<keyword evidence="1" id="KW-0812">Transmembrane</keyword>
<dbReference type="RefSeq" id="WP_168931844.1">
    <property type="nucleotide sequence ID" value="NZ_JABAFD010000003.1"/>
</dbReference>
<dbReference type="EMBL" id="JABAFD010000003">
    <property type="protein sequence ID" value="NME09219.1"/>
    <property type="molecule type" value="Genomic_DNA"/>
</dbReference>
<accession>A0AA44IGX7</accession>
<evidence type="ECO:0000313" key="3">
    <source>
        <dbReference type="Proteomes" id="UP000573963"/>
    </source>
</evidence>
<name>A0AA44IGX7_PARBF</name>
<sequence length="56" mass="6167">MNKKRIITVFLVVIITLVSVKLFIKSNERYGGAVISDSIGGFNLDTTEGFSKDDES</sequence>